<dbReference type="HOGENOM" id="CLU_2433836_0_0_2"/>
<dbReference type="KEGG" id="mbw:MSBRW_2084"/>
<dbReference type="PATRIC" id="fig|1434109.4.peg.2679"/>
<dbReference type="EMBL" id="CP009526">
    <property type="protein sequence ID" value="AKB51337.1"/>
    <property type="molecule type" value="Genomic_DNA"/>
</dbReference>
<dbReference type="RefSeq" id="WP_155398213.1">
    <property type="nucleotide sequence ID" value="NZ_CP009526.1"/>
</dbReference>
<proteinExistence type="predicted"/>
<reference evidence="2 3" key="1">
    <citation type="submission" date="2014-07" db="EMBL/GenBank/DDBJ databases">
        <title>Methanogenic archaea and the global carbon cycle.</title>
        <authorList>
            <person name="Henriksen J.R."/>
            <person name="Luke J."/>
            <person name="Reinhart S."/>
            <person name="Benedict M.N."/>
            <person name="Youngblut N.D."/>
            <person name="Metcalf M.E."/>
            <person name="Whitaker R.J."/>
            <person name="Metcalf W.W."/>
        </authorList>
    </citation>
    <scope>NUCLEOTIDE SEQUENCE [LARGE SCALE GENOMIC DNA]</scope>
    <source>
        <strain evidence="2 3">Wiesmoor</strain>
    </source>
</reference>
<evidence type="ECO:0000313" key="3">
    <source>
        <dbReference type="Proteomes" id="UP000033038"/>
    </source>
</evidence>
<sequence>MKTFNVSQIWMEKLSSLKNKIFNDKEMHRKLDCVFSLNEYITTRKKVFETCTTFARGSAALLCGGTGGESKGQKKRCESSNHNRGRNKGK</sequence>
<feature type="region of interest" description="Disordered" evidence="1">
    <location>
        <begin position="66"/>
        <end position="90"/>
    </location>
</feature>
<dbReference type="GeneID" id="24823609"/>
<dbReference type="Proteomes" id="UP000033038">
    <property type="component" value="Chromosome"/>
</dbReference>
<protein>
    <recommendedName>
        <fullName evidence="4">Mobile element protein</fullName>
    </recommendedName>
</protein>
<feature type="compositionally biased region" description="Basic and acidic residues" evidence="1">
    <location>
        <begin position="71"/>
        <end position="81"/>
    </location>
</feature>
<gene>
    <name evidence="2" type="ORF">MSBRW_2084</name>
</gene>
<accession>A0A0E3QMT4</accession>
<evidence type="ECO:0008006" key="4">
    <source>
        <dbReference type="Google" id="ProtNLM"/>
    </source>
</evidence>
<evidence type="ECO:0000256" key="1">
    <source>
        <dbReference type="SAM" id="MobiDB-lite"/>
    </source>
</evidence>
<organism evidence="2 3">
    <name type="scientific">Methanosarcina barkeri str. Wiesmoor</name>
    <dbReference type="NCBI Taxonomy" id="1434109"/>
    <lineage>
        <taxon>Archaea</taxon>
        <taxon>Methanobacteriati</taxon>
        <taxon>Methanobacteriota</taxon>
        <taxon>Stenosarchaea group</taxon>
        <taxon>Methanomicrobia</taxon>
        <taxon>Methanosarcinales</taxon>
        <taxon>Methanosarcinaceae</taxon>
        <taxon>Methanosarcina</taxon>
    </lineage>
</organism>
<evidence type="ECO:0000313" key="2">
    <source>
        <dbReference type="EMBL" id="AKB51337.1"/>
    </source>
</evidence>
<name>A0A0E3QMT4_METBA</name>
<dbReference type="AlphaFoldDB" id="A0A0E3QMT4"/>